<dbReference type="Proteomes" id="UP000555411">
    <property type="component" value="Unassembled WGS sequence"/>
</dbReference>
<proteinExistence type="predicted"/>
<accession>A0A842I7S7</accession>
<protein>
    <submittedName>
        <fullName evidence="2">Polysaccharide pyruvyl transferase family protein</fullName>
    </submittedName>
</protein>
<gene>
    <name evidence="2" type="ORF">H7F16_08030</name>
</gene>
<evidence type="ECO:0000313" key="3">
    <source>
        <dbReference type="Proteomes" id="UP000555411"/>
    </source>
</evidence>
<evidence type="ECO:0000259" key="1">
    <source>
        <dbReference type="Pfam" id="PF04230"/>
    </source>
</evidence>
<dbReference type="Pfam" id="PF04230">
    <property type="entry name" value="PS_pyruv_trans"/>
    <property type="match status" value="1"/>
</dbReference>
<evidence type="ECO:0000313" key="2">
    <source>
        <dbReference type="EMBL" id="MBC2835453.1"/>
    </source>
</evidence>
<name>A0A842I7S7_9RHOB</name>
<sequence>MSANPVPVEKRALVIGFLSTVGDIEVLSQVESRLRQRGLAYDVAPFVERVRAANSAWVDARRVDPARYTHLIVVCGPFSEFLMRQQRDIYARFANCVWIGVNLSMIDPTDRFDPFDALLERDSAKGAKPDLSLLEPVARVPVVGLCLAGRQPEYGKRQRHGLAESRLRALAQRHGAAVLDLDTKWPAWRNRQGTATPAQFESLLARVDVLLTTRLHGTVLALKNAVPVIAIDAIAGGDKVTQQARALGWPEVFDAETVSDAALDAALSRCLSPGAKAEARAAAEAAMRQLDGFDAAFAAAFEAQAGKRSAALGSPLSNEIRRRWILYRQGRKSRKGLE</sequence>
<dbReference type="AlphaFoldDB" id="A0A842I7S7"/>
<organism evidence="2 3">
    <name type="scientific">Paragemmobacter straminiformis</name>
    <dbReference type="NCBI Taxonomy" id="2045119"/>
    <lineage>
        <taxon>Bacteria</taxon>
        <taxon>Pseudomonadati</taxon>
        <taxon>Pseudomonadota</taxon>
        <taxon>Alphaproteobacteria</taxon>
        <taxon>Rhodobacterales</taxon>
        <taxon>Paracoccaceae</taxon>
        <taxon>Paragemmobacter</taxon>
    </lineage>
</organism>
<dbReference type="EMBL" id="JACLQD010000002">
    <property type="protein sequence ID" value="MBC2835453.1"/>
    <property type="molecule type" value="Genomic_DNA"/>
</dbReference>
<dbReference type="InterPro" id="IPR007345">
    <property type="entry name" value="Polysacch_pyruvyl_Trfase"/>
</dbReference>
<feature type="domain" description="Polysaccharide pyruvyl transferase" evidence="1">
    <location>
        <begin position="182"/>
        <end position="232"/>
    </location>
</feature>
<dbReference type="RefSeq" id="WP_185797054.1">
    <property type="nucleotide sequence ID" value="NZ_JACLQD010000002.1"/>
</dbReference>
<keyword evidence="3" id="KW-1185">Reference proteome</keyword>
<keyword evidence="2" id="KW-0808">Transferase</keyword>
<comment type="caution">
    <text evidence="2">The sequence shown here is derived from an EMBL/GenBank/DDBJ whole genome shotgun (WGS) entry which is preliminary data.</text>
</comment>
<dbReference type="GO" id="GO:0016740">
    <property type="term" value="F:transferase activity"/>
    <property type="evidence" value="ECO:0007669"/>
    <property type="project" value="UniProtKB-KW"/>
</dbReference>
<reference evidence="2 3" key="1">
    <citation type="journal article" date="2017" name="Int. J. Syst. Evol. Microbiol.">
        <title>Gemmobacter straminiformis sp. nov., isolated from an artificial fountain.</title>
        <authorList>
            <person name="Kang J.Y."/>
            <person name="Kim M.J."/>
            <person name="Chun J."/>
            <person name="Son K.P."/>
            <person name="Jahng K.Y."/>
        </authorList>
    </citation>
    <scope>NUCLEOTIDE SEQUENCE [LARGE SCALE GENOMIC DNA]</scope>
    <source>
        <strain evidence="2 3">CAM-8</strain>
    </source>
</reference>